<dbReference type="SUPFAM" id="SSF51690">
    <property type="entry name" value="Nicotinate/Quinolinate PRTase C-terminal domain-like"/>
    <property type="match status" value="1"/>
</dbReference>
<dbReference type="GO" id="GO:0034355">
    <property type="term" value="P:NAD+ biosynthetic process via the salvage pathway"/>
    <property type="evidence" value="ECO:0007669"/>
    <property type="project" value="TreeGrafter"/>
</dbReference>
<dbReference type="GO" id="GO:0005634">
    <property type="term" value="C:nucleus"/>
    <property type="evidence" value="ECO:0007669"/>
    <property type="project" value="EnsemblFungi"/>
</dbReference>
<keyword evidence="7 12" id="KW-0808">Transferase</keyword>
<dbReference type="OrthoDB" id="193380at2759"/>
<comment type="catalytic activity">
    <reaction evidence="8 9">
        <text>5-phospho-alpha-D-ribose 1-diphosphate + nicotinate + ATP + H2O = nicotinate beta-D-ribonucleotide + ADP + phosphate + diphosphate</text>
        <dbReference type="Rhea" id="RHEA:36163"/>
        <dbReference type="ChEBI" id="CHEBI:15377"/>
        <dbReference type="ChEBI" id="CHEBI:30616"/>
        <dbReference type="ChEBI" id="CHEBI:32544"/>
        <dbReference type="ChEBI" id="CHEBI:33019"/>
        <dbReference type="ChEBI" id="CHEBI:43474"/>
        <dbReference type="ChEBI" id="CHEBI:57502"/>
        <dbReference type="ChEBI" id="CHEBI:58017"/>
        <dbReference type="ChEBI" id="CHEBI:456216"/>
        <dbReference type="EC" id="6.3.4.21"/>
    </reaction>
</comment>
<dbReference type="InterPro" id="IPR006406">
    <property type="entry name" value="Nic_PRibTrfase"/>
</dbReference>
<dbReference type="GO" id="GO:0004516">
    <property type="term" value="F:nicotinate phosphoribosyltransferase activity"/>
    <property type="evidence" value="ECO:0007669"/>
    <property type="project" value="UniProtKB-UniRule"/>
</dbReference>
<dbReference type="Pfam" id="PF17767">
    <property type="entry name" value="NAPRTase_N"/>
    <property type="match status" value="1"/>
</dbReference>
<dbReference type="HOGENOM" id="CLU_030991_0_0_1"/>
<evidence type="ECO:0000313" key="13">
    <source>
        <dbReference type="Proteomes" id="UP000028545"/>
    </source>
</evidence>
<accession>A0A084G4Y7</accession>
<dbReference type="OMA" id="IEHCLEY"/>
<evidence type="ECO:0000256" key="9">
    <source>
        <dbReference type="RuleBase" id="RU003838"/>
    </source>
</evidence>
<dbReference type="RefSeq" id="XP_016642198.1">
    <property type="nucleotide sequence ID" value="XM_016787883.1"/>
</dbReference>
<dbReference type="GO" id="GO:0016757">
    <property type="term" value="F:glycosyltransferase activity"/>
    <property type="evidence" value="ECO:0007669"/>
    <property type="project" value="UniProtKB-KW"/>
</dbReference>
<evidence type="ECO:0000256" key="2">
    <source>
        <dbReference type="ARBA" id="ARBA00010897"/>
    </source>
</evidence>
<dbReference type="GO" id="GO:0019358">
    <property type="term" value="P:nicotinate nucleotide salvage"/>
    <property type="evidence" value="ECO:0007669"/>
    <property type="project" value="EnsemblFungi"/>
</dbReference>
<dbReference type="KEGG" id="sapo:SAPIO_CDS5582"/>
<name>A0A084G4Y7_PSEDA</name>
<dbReference type="Proteomes" id="UP000028545">
    <property type="component" value="Unassembled WGS sequence"/>
</dbReference>
<dbReference type="InterPro" id="IPR036068">
    <property type="entry name" value="Nicotinate_pribotase-like_C"/>
</dbReference>
<dbReference type="GO" id="GO:0005829">
    <property type="term" value="C:cytosol"/>
    <property type="evidence" value="ECO:0007669"/>
    <property type="project" value="TreeGrafter"/>
</dbReference>
<keyword evidence="6 9" id="KW-0662">Pyridine nucleotide biosynthesis</keyword>
<comment type="caution">
    <text evidence="12">The sequence shown here is derived from an EMBL/GenBank/DDBJ whole genome shotgun (WGS) entry which is preliminary data.</text>
</comment>
<evidence type="ECO:0000259" key="11">
    <source>
        <dbReference type="Pfam" id="PF17767"/>
    </source>
</evidence>
<evidence type="ECO:0000256" key="7">
    <source>
        <dbReference type="ARBA" id="ARBA00022679"/>
    </source>
</evidence>
<evidence type="ECO:0000256" key="3">
    <source>
        <dbReference type="ARBA" id="ARBA00013236"/>
    </source>
</evidence>
<feature type="domain" description="Nicotinate/nicotinamide phosphoribosyltransferase" evidence="10">
    <location>
        <begin position="182"/>
        <end position="441"/>
    </location>
</feature>
<evidence type="ECO:0000313" key="12">
    <source>
        <dbReference type="EMBL" id="KEZ42399.1"/>
    </source>
</evidence>
<dbReference type="UniPathway" id="UPA00253">
    <property type="reaction ID" value="UER00457"/>
</dbReference>
<feature type="domain" description="Nicotinate phosphoribosyltransferase N-terminal" evidence="11">
    <location>
        <begin position="17"/>
        <end position="148"/>
    </location>
</feature>
<dbReference type="PANTHER" id="PTHR11098:SF1">
    <property type="entry name" value="NICOTINATE PHOSPHORIBOSYLTRANSFERASE"/>
    <property type="match status" value="1"/>
</dbReference>
<dbReference type="EC" id="6.3.4.21" evidence="3 9"/>
<dbReference type="FunFam" id="3.20.140.10:FF:000009">
    <property type="entry name" value="Nicotinate phosphoribosyltransferase"/>
    <property type="match status" value="1"/>
</dbReference>
<evidence type="ECO:0000256" key="4">
    <source>
        <dbReference type="ARBA" id="ARBA00022553"/>
    </source>
</evidence>
<dbReference type="Pfam" id="PF04095">
    <property type="entry name" value="NAPRTase"/>
    <property type="match status" value="1"/>
</dbReference>
<keyword evidence="5 9" id="KW-0436">Ligase</keyword>
<dbReference type="VEuPathDB" id="FungiDB:SAPIO_CDS5582"/>
<dbReference type="EMBL" id="JOWA01000099">
    <property type="protein sequence ID" value="KEZ42399.1"/>
    <property type="molecule type" value="Genomic_DNA"/>
</dbReference>
<comment type="similarity">
    <text evidence="2 9">Belongs to the NAPRTase family.</text>
</comment>
<keyword evidence="13" id="KW-1185">Reference proteome</keyword>
<dbReference type="InterPro" id="IPR041525">
    <property type="entry name" value="N/Namide_PRibTrfase"/>
</dbReference>
<evidence type="ECO:0000256" key="1">
    <source>
        <dbReference type="ARBA" id="ARBA00004952"/>
    </source>
</evidence>
<dbReference type="GO" id="GO:0000183">
    <property type="term" value="P:rDNA heterochromatin formation"/>
    <property type="evidence" value="ECO:0007669"/>
    <property type="project" value="EnsemblFungi"/>
</dbReference>
<dbReference type="PANTHER" id="PTHR11098">
    <property type="entry name" value="NICOTINATE PHOSPHORIBOSYLTRANSFERASE"/>
    <property type="match status" value="1"/>
</dbReference>
<dbReference type="PIRSF" id="PIRSF000484">
    <property type="entry name" value="NAPRT"/>
    <property type="match status" value="1"/>
</dbReference>
<dbReference type="GO" id="GO:0000781">
    <property type="term" value="C:chromosome, telomeric region"/>
    <property type="evidence" value="ECO:0007669"/>
    <property type="project" value="GOC"/>
</dbReference>
<organism evidence="12 13">
    <name type="scientific">Pseudallescheria apiosperma</name>
    <name type="common">Scedosporium apiospermum</name>
    <dbReference type="NCBI Taxonomy" id="563466"/>
    <lineage>
        <taxon>Eukaryota</taxon>
        <taxon>Fungi</taxon>
        <taxon>Dikarya</taxon>
        <taxon>Ascomycota</taxon>
        <taxon>Pezizomycotina</taxon>
        <taxon>Sordariomycetes</taxon>
        <taxon>Hypocreomycetidae</taxon>
        <taxon>Microascales</taxon>
        <taxon>Microascaceae</taxon>
        <taxon>Scedosporium</taxon>
    </lineage>
</organism>
<evidence type="ECO:0000256" key="6">
    <source>
        <dbReference type="ARBA" id="ARBA00022642"/>
    </source>
</evidence>
<dbReference type="InterPro" id="IPR007229">
    <property type="entry name" value="Nic_PRibTrfase-Fam"/>
</dbReference>
<gene>
    <name evidence="12" type="ORF">SAPIO_CDS5582</name>
</gene>
<reference evidence="12 13" key="1">
    <citation type="journal article" date="2014" name="Genome Announc.">
        <title>Draft genome sequence of the pathogenic fungus Scedosporium apiospermum.</title>
        <authorList>
            <person name="Vandeputte P."/>
            <person name="Ghamrawi S."/>
            <person name="Rechenmann M."/>
            <person name="Iltis A."/>
            <person name="Giraud S."/>
            <person name="Fleury M."/>
            <person name="Thornton C."/>
            <person name="Delhaes L."/>
            <person name="Meyer W."/>
            <person name="Papon N."/>
            <person name="Bouchara J.P."/>
        </authorList>
    </citation>
    <scope>NUCLEOTIDE SEQUENCE [LARGE SCALE GENOMIC DNA]</scope>
    <source>
        <strain evidence="12 13">IHEM 14462</strain>
    </source>
</reference>
<dbReference type="InterPro" id="IPR040727">
    <property type="entry name" value="NAPRTase_N"/>
</dbReference>
<evidence type="ECO:0000256" key="8">
    <source>
        <dbReference type="ARBA" id="ARBA00048668"/>
    </source>
</evidence>
<comment type="PTM">
    <text evidence="9">Transiently phosphorylated on a His residue during the reaction cycle. Phosphorylation strongly increases the affinity for substrates and increases the rate of nicotinate D-ribonucleotide production. Dephosphorylation regenerates the low-affinity form of the enzyme, leading to product release.</text>
</comment>
<dbReference type="GeneID" id="27724654"/>
<evidence type="ECO:0000259" key="10">
    <source>
        <dbReference type="Pfam" id="PF04095"/>
    </source>
</evidence>
<dbReference type="GO" id="GO:0031509">
    <property type="term" value="P:subtelomeric heterochromatin formation"/>
    <property type="evidence" value="ECO:0007669"/>
    <property type="project" value="EnsemblFungi"/>
</dbReference>
<comment type="function">
    <text evidence="9">Catalyzes the synthesis of beta-nicotinate D-ribonucleotide from nicotinate and 5-phospho-D-ribose 1-phosphate at the expense of ATP.</text>
</comment>
<sequence length="462" mass="52130">MDFSNSSPFPEGVISFLDTDLYKLTMQCAVMKYFKDVPVTYAYTNRTPEKKLSREAFQWLEKQVQKLGNISLSDEEYRFLKTHCDYLDDDYLAFLKEFRLDPRRQVKMTFTPAGEDTGSPSDQGDVSMEISGTWAGTILYEIPMLALTSEAYFRYMDTDWSYDGQEEKAFEKGMHLLKAGCTFSEFGTRRRRDYHTQALVFRGLVKASKEAEKQGLSGKLTGTSNVHLAMRFGIPPVGTVAHEWFMGIAAISGDYRHATEQALRLWVDSFGGKLGIALTDTFGTEEFLKSFSLPVTPAKDGASIDRFKTEDGRIKTYAEIFAGVRQDSGNPATFVKTVRDYYDKEGITEKKVIVFSDSLDVEKCLEYKKISEEDGFLPTFGVGTYLTNDFVHLSTGKKSVPLNIVIKLSSAAGNPAIKISDNIGKNTGDKETVRMVKKELGYIEHEWKEGDETARWGKEEKV</sequence>
<keyword evidence="4" id="KW-0597">Phosphoprotein</keyword>
<dbReference type="AlphaFoldDB" id="A0A084G4Y7"/>
<comment type="pathway">
    <text evidence="1 9">Cofactor biosynthesis; NAD(+) biosynthesis; nicotinate D-ribonucleotide from nicotinate: step 1/1.</text>
</comment>
<proteinExistence type="inferred from homology"/>
<dbReference type="Gene3D" id="3.20.140.10">
    <property type="entry name" value="nicotinate phosphoribosyltransferase"/>
    <property type="match status" value="1"/>
</dbReference>
<evidence type="ECO:0000256" key="5">
    <source>
        <dbReference type="ARBA" id="ARBA00022598"/>
    </source>
</evidence>
<dbReference type="NCBIfam" id="TIGR01514">
    <property type="entry name" value="NAPRTase"/>
    <property type="match status" value="1"/>
</dbReference>
<dbReference type="SUPFAM" id="SSF54675">
    <property type="entry name" value="Nicotinate/Quinolinate PRTase N-terminal domain-like"/>
    <property type="match status" value="1"/>
</dbReference>
<protein>
    <recommendedName>
        <fullName evidence="3 9">Nicotinate phosphoribosyltransferase</fullName>
        <ecNumber evidence="3 9">6.3.4.21</ecNumber>
    </recommendedName>
</protein>
<keyword evidence="12" id="KW-0328">Glycosyltransferase</keyword>